<gene>
    <name evidence="2" type="ORF">CEXT_355871</name>
</gene>
<evidence type="ECO:0000313" key="2">
    <source>
        <dbReference type="EMBL" id="GIX99337.1"/>
    </source>
</evidence>
<protein>
    <submittedName>
        <fullName evidence="2">Uncharacterized protein</fullName>
    </submittedName>
</protein>
<name>A0AAV4PPL1_CAEEX</name>
<dbReference type="Proteomes" id="UP001054945">
    <property type="component" value="Unassembled WGS sequence"/>
</dbReference>
<feature type="transmembrane region" description="Helical" evidence="1">
    <location>
        <begin position="35"/>
        <end position="54"/>
    </location>
</feature>
<keyword evidence="3" id="KW-1185">Reference proteome</keyword>
<reference evidence="2 3" key="1">
    <citation type="submission" date="2021-06" db="EMBL/GenBank/DDBJ databases">
        <title>Caerostris extrusa draft genome.</title>
        <authorList>
            <person name="Kono N."/>
            <person name="Arakawa K."/>
        </authorList>
    </citation>
    <scope>NUCLEOTIDE SEQUENCE [LARGE SCALE GENOMIC DNA]</scope>
</reference>
<keyword evidence="1" id="KW-0472">Membrane</keyword>
<keyword evidence="1" id="KW-1133">Transmembrane helix</keyword>
<proteinExistence type="predicted"/>
<sequence>MFAEEDLAQTELWQGNFTYAIPIPFNSLSKAFARFVTHVSAFLGLFPVTLSFFCPDKSRASSLSEWKTFVPYTCKKGPTEVPTAFPPLFFRNIFARRKKNSPRGLFFYKYSQTLFSKEEPRYGGDFRLIFDQNVGFERVKIR</sequence>
<dbReference type="AlphaFoldDB" id="A0AAV4PPL1"/>
<dbReference type="EMBL" id="BPLR01005031">
    <property type="protein sequence ID" value="GIX99337.1"/>
    <property type="molecule type" value="Genomic_DNA"/>
</dbReference>
<comment type="caution">
    <text evidence="2">The sequence shown here is derived from an EMBL/GenBank/DDBJ whole genome shotgun (WGS) entry which is preliminary data.</text>
</comment>
<evidence type="ECO:0000313" key="3">
    <source>
        <dbReference type="Proteomes" id="UP001054945"/>
    </source>
</evidence>
<organism evidence="2 3">
    <name type="scientific">Caerostris extrusa</name>
    <name type="common">Bark spider</name>
    <name type="synonym">Caerostris bankana</name>
    <dbReference type="NCBI Taxonomy" id="172846"/>
    <lineage>
        <taxon>Eukaryota</taxon>
        <taxon>Metazoa</taxon>
        <taxon>Ecdysozoa</taxon>
        <taxon>Arthropoda</taxon>
        <taxon>Chelicerata</taxon>
        <taxon>Arachnida</taxon>
        <taxon>Araneae</taxon>
        <taxon>Araneomorphae</taxon>
        <taxon>Entelegynae</taxon>
        <taxon>Araneoidea</taxon>
        <taxon>Araneidae</taxon>
        <taxon>Caerostris</taxon>
    </lineage>
</organism>
<accession>A0AAV4PPL1</accession>
<evidence type="ECO:0000256" key="1">
    <source>
        <dbReference type="SAM" id="Phobius"/>
    </source>
</evidence>
<keyword evidence="1" id="KW-0812">Transmembrane</keyword>